<dbReference type="Proteomes" id="UP000178985">
    <property type="component" value="Unassembled WGS sequence"/>
</dbReference>
<dbReference type="GO" id="GO:0008881">
    <property type="term" value="F:glutamate racemase activity"/>
    <property type="evidence" value="ECO:0007669"/>
    <property type="project" value="UniProtKB-UniRule"/>
</dbReference>
<sequence>MSMRIGIFDSGVGGLIIAQAIRELMPEYDYVYLGDTKRVPYGNRSHEAVYQFTKEAVNYLSRKKSCALIVVACNTASARAVARIQKEMAKMPEGKHTKVLGVLVPACEEAALHSRVGVLATVGTVTSRSFVTEIKKLNAKCRVLQNPAPILVPLAEAGESELAKPFLKKYLEPLLKERVEAIVLGCTHYPIFKEEIKNLIPKGMRIISQDEFIPKKLADYLERHGNIKKKLSKSGKVEILLTDKTQNIEDLTRAWFGENLESKIVSL</sequence>
<name>A0A1F6V4E9_9BACT</name>
<evidence type="ECO:0000256" key="4">
    <source>
        <dbReference type="ARBA" id="ARBA00022984"/>
    </source>
</evidence>
<proteinExistence type="inferred from homology"/>
<dbReference type="GO" id="GO:0009252">
    <property type="term" value="P:peptidoglycan biosynthetic process"/>
    <property type="evidence" value="ECO:0007669"/>
    <property type="project" value="UniProtKB-UniRule"/>
</dbReference>
<evidence type="ECO:0000256" key="6">
    <source>
        <dbReference type="ARBA" id="ARBA00023316"/>
    </source>
</evidence>
<dbReference type="GO" id="GO:0008360">
    <property type="term" value="P:regulation of cell shape"/>
    <property type="evidence" value="ECO:0007669"/>
    <property type="project" value="UniProtKB-KW"/>
</dbReference>
<accession>A0A1F6V4E9</accession>
<evidence type="ECO:0000256" key="3">
    <source>
        <dbReference type="ARBA" id="ARBA00022960"/>
    </source>
</evidence>
<dbReference type="UniPathway" id="UPA00219"/>
<dbReference type="InterPro" id="IPR015942">
    <property type="entry name" value="Asp/Glu/hydantoin_racemase"/>
</dbReference>
<dbReference type="FunFam" id="3.40.50.1860:FF:000001">
    <property type="entry name" value="Glutamate racemase"/>
    <property type="match status" value="1"/>
</dbReference>
<dbReference type="PANTHER" id="PTHR21198:SF2">
    <property type="entry name" value="GLUTAMATE RACEMASE"/>
    <property type="match status" value="1"/>
</dbReference>
<dbReference type="InterPro" id="IPR001920">
    <property type="entry name" value="Asp/Glu_race"/>
</dbReference>
<comment type="caution">
    <text evidence="8">The sequence shown here is derived from an EMBL/GenBank/DDBJ whole genome shotgun (WGS) entry which is preliminary data.</text>
</comment>
<keyword evidence="5 7" id="KW-0413">Isomerase</keyword>
<dbReference type="HAMAP" id="MF_00258">
    <property type="entry name" value="Glu_racemase"/>
    <property type="match status" value="1"/>
</dbReference>
<comment type="function">
    <text evidence="7">Provides the (R)-glutamate required for cell wall biosynthesis.</text>
</comment>
<feature type="binding site" evidence="7">
    <location>
        <begin position="187"/>
        <end position="188"/>
    </location>
    <ligand>
        <name>substrate</name>
    </ligand>
</feature>
<dbReference type="NCBIfam" id="TIGR00067">
    <property type="entry name" value="glut_race"/>
    <property type="match status" value="1"/>
</dbReference>
<reference evidence="8 9" key="1">
    <citation type="journal article" date="2016" name="Nat. Commun.">
        <title>Thousands of microbial genomes shed light on interconnected biogeochemical processes in an aquifer system.</title>
        <authorList>
            <person name="Anantharaman K."/>
            <person name="Brown C.T."/>
            <person name="Hug L.A."/>
            <person name="Sharon I."/>
            <person name="Castelle C.J."/>
            <person name="Probst A.J."/>
            <person name="Thomas B.C."/>
            <person name="Singh A."/>
            <person name="Wilkins M.J."/>
            <person name="Karaoz U."/>
            <person name="Brodie E.L."/>
            <person name="Williams K.H."/>
            <person name="Hubbard S.S."/>
            <person name="Banfield J.F."/>
        </authorList>
    </citation>
    <scope>NUCLEOTIDE SEQUENCE [LARGE SCALE GENOMIC DNA]</scope>
</reference>
<dbReference type="InterPro" id="IPR004391">
    <property type="entry name" value="Glu_race"/>
</dbReference>
<dbReference type="InterPro" id="IPR018187">
    <property type="entry name" value="Asp/Glu_racemase_AS_1"/>
</dbReference>
<dbReference type="GO" id="GO:0071555">
    <property type="term" value="P:cell wall organization"/>
    <property type="evidence" value="ECO:0007669"/>
    <property type="project" value="UniProtKB-KW"/>
</dbReference>
<evidence type="ECO:0000256" key="5">
    <source>
        <dbReference type="ARBA" id="ARBA00023235"/>
    </source>
</evidence>
<dbReference type="EC" id="5.1.1.3" evidence="2 7"/>
<comment type="pathway">
    <text evidence="7">Cell wall biogenesis; peptidoglycan biosynthesis.</text>
</comment>
<feature type="binding site" evidence="7">
    <location>
        <begin position="9"/>
        <end position="10"/>
    </location>
    <ligand>
        <name>substrate</name>
    </ligand>
</feature>
<dbReference type="Gene3D" id="3.40.50.1860">
    <property type="match status" value="2"/>
</dbReference>
<dbReference type="PANTHER" id="PTHR21198">
    <property type="entry name" value="GLUTAMATE RACEMASE"/>
    <property type="match status" value="1"/>
</dbReference>
<feature type="binding site" evidence="7">
    <location>
        <begin position="41"/>
        <end position="42"/>
    </location>
    <ligand>
        <name>substrate</name>
    </ligand>
</feature>
<evidence type="ECO:0000256" key="7">
    <source>
        <dbReference type="HAMAP-Rule" id="MF_00258"/>
    </source>
</evidence>
<keyword evidence="3 7" id="KW-0133">Cell shape</keyword>
<dbReference type="AlphaFoldDB" id="A0A1F6V4E9"/>
<evidence type="ECO:0000313" key="9">
    <source>
        <dbReference type="Proteomes" id="UP000178985"/>
    </source>
</evidence>
<evidence type="ECO:0000313" key="8">
    <source>
        <dbReference type="EMBL" id="OGI64324.1"/>
    </source>
</evidence>
<evidence type="ECO:0000256" key="2">
    <source>
        <dbReference type="ARBA" id="ARBA00013090"/>
    </source>
</evidence>
<dbReference type="EMBL" id="MFTO01000003">
    <property type="protein sequence ID" value="OGI64324.1"/>
    <property type="molecule type" value="Genomic_DNA"/>
</dbReference>
<comment type="catalytic activity">
    <reaction evidence="1 7">
        <text>L-glutamate = D-glutamate</text>
        <dbReference type="Rhea" id="RHEA:12813"/>
        <dbReference type="ChEBI" id="CHEBI:29985"/>
        <dbReference type="ChEBI" id="CHEBI:29986"/>
        <dbReference type="EC" id="5.1.1.3"/>
    </reaction>
</comment>
<protein>
    <recommendedName>
        <fullName evidence="2 7">Glutamate racemase</fullName>
        <ecNumber evidence="2 7">5.1.1.3</ecNumber>
    </recommendedName>
</protein>
<dbReference type="SUPFAM" id="SSF53681">
    <property type="entry name" value="Aspartate/glutamate racemase"/>
    <property type="match status" value="2"/>
</dbReference>
<gene>
    <name evidence="7" type="primary">murI</name>
    <name evidence="8" type="ORF">A2733_00990</name>
</gene>
<evidence type="ECO:0000256" key="1">
    <source>
        <dbReference type="ARBA" id="ARBA00001602"/>
    </source>
</evidence>
<feature type="binding site" evidence="7">
    <location>
        <begin position="74"/>
        <end position="75"/>
    </location>
    <ligand>
        <name>substrate</name>
    </ligand>
</feature>
<feature type="active site" description="Proton donor/acceptor" evidence="7">
    <location>
        <position position="186"/>
    </location>
</feature>
<keyword evidence="4 7" id="KW-0573">Peptidoglycan synthesis</keyword>
<organism evidence="8 9">
    <name type="scientific">Candidatus Nomurabacteria bacterium RIFCSPHIGHO2_01_FULL_40_20</name>
    <dbReference type="NCBI Taxonomy" id="1801738"/>
    <lineage>
        <taxon>Bacteria</taxon>
        <taxon>Candidatus Nomuraibacteriota</taxon>
    </lineage>
</organism>
<keyword evidence="6 7" id="KW-0961">Cell wall biogenesis/degradation</keyword>
<dbReference type="Pfam" id="PF01177">
    <property type="entry name" value="Asp_Glu_race"/>
    <property type="match status" value="1"/>
</dbReference>
<dbReference type="PROSITE" id="PS00923">
    <property type="entry name" value="ASP_GLU_RACEMASE_1"/>
    <property type="match status" value="1"/>
</dbReference>
<feature type="active site" description="Proton donor/acceptor" evidence="7">
    <location>
        <position position="73"/>
    </location>
</feature>
<comment type="similarity">
    <text evidence="7">Belongs to the aspartate/glutamate racemases family.</text>
</comment>